<accession>A0A174VMW1</accession>
<name>A0A174VMW1_PHOVU</name>
<proteinExistence type="predicted"/>
<feature type="compositionally biased region" description="Basic and acidic residues" evidence="1">
    <location>
        <begin position="14"/>
        <end position="26"/>
    </location>
</feature>
<protein>
    <submittedName>
        <fullName evidence="2">Uncharacterized protein</fullName>
    </submittedName>
</protein>
<sequence>MTEMGLLSSRLSAVKKDGRKQSDSVEYHPIASSSLASFN</sequence>
<evidence type="ECO:0000256" key="1">
    <source>
        <dbReference type="SAM" id="MobiDB-lite"/>
    </source>
</evidence>
<dbReference type="EMBL" id="CP043529">
    <property type="protein sequence ID" value="QEW36780.1"/>
    <property type="molecule type" value="Genomic_DNA"/>
</dbReference>
<dbReference type="Proteomes" id="UP000326091">
    <property type="component" value="Chromosome"/>
</dbReference>
<dbReference type="AlphaFoldDB" id="A0A174VMW1"/>
<gene>
    <name evidence="2" type="ORF">VIC01_02341</name>
</gene>
<evidence type="ECO:0000313" key="3">
    <source>
        <dbReference type="Proteomes" id="UP000326091"/>
    </source>
</evidence>
<evidence type="ECO:0000313" key="2">
    <source>
        <dbReference type="EMBL" id="QEW36780.1"/>
    </source>
</evidence>
<organism evidence="2 3">
    <name type="scientific">Phocaeicola vulgatus</name>
    <name type="common">Bacteroides vulgatus</name>
    <dbReference type="NCBI Taxonomy" id="821"/>
    <lineage>
        <taxon>Bacteria</taxon>
        <taxon>Pseudomonadati</taxon>
        <taxon>Bacteroidota</taxon>
        <taxon>Bacteroidia</taxon>
        <taxon>Bacteroidales</taxon>
        <taxon>Bacteroidaceae</taxon>
        <taxon>Phocaeicola</taxon>
    </lineage>
</organism>
<feature type="region of interest" description="Disordered" evidence="1">
    <location>
        <begin position="1"/>
        <end position="26"/>
    </location>
</feature>
<reference evidence="2 3" key="1">
    <citation type="submission" date="2019-09" db="EMBL/GenBank/DDBJ databases">
        <title>Commensal-derived Metabolites Govern Vibrio cholerae Pathogenesis in Host.</title>
        <authorList>
            <person name="Yoon S.S."/>
            <person name="Yoon M.Y."/>
        </authorList>
    </citation>
    <scope>NUCLEOTIDE SEQUENCE [LARGE SCALE GENOMIC DNA]</scope>
    <source>
        <strain evidence="2 3">VIC01</strain>
    </source>
</reference>